<dbReference type="EMBL" id="CALTRL010005863">
    <property type="protein sequence ID" value="CAH7687383.1"/>
    <property type="molecule type" value="Genomic_DNA"/>
</dbReference>
<proteinExistence type="predicted"/>
<feature type="non-terminal residue" evidence="1">
    <location>
        <position position="1"/>
    </location>
</feature>
<dbReference type="Proteomes" id="UP001153365">
    <property type="component" value="Unassembled WGS sequence"/>
</dbReference>
<accession>A0AAV0BJH3</accession>
<dbReference type="AlphaFoldDB" id="A0AAV0BJH3"/>
<comment type="caution">
    <text evidence="1">The sequence shown here is derived from an EMBL/GenBank/DDBJ whole genome shotgun (WGS) entry which is preliminary data.</text>
</comment>
<dbReference type="PANTHER" id="PTHR28110">
    <property type="entry name" value="TRANSMEMBRANE PROTEIN"/>
    <property type="match status" value="1"/>
</dbReference>
<sequence>SNLRRLIVVPGQAIYLGGSYYYYYNPRNWILEPYQSRWASLSIRTFISHIYRALREALEDHHSLLIYSSGQTRKTSIQAISETASYLRLSHQLGLLTGLGLNPGRITTEEFATNSLTNVLYSICHSINNYREQVTVFGQTVKSSRFRELHLQALRYLKASFDYITTAPEESDSIFYKPRSKRTDDEEKSFREAVDGERKVYLDFERDLYGC</sequence>
<evidence type="ECO:0000313" key="1">
    <source>
        <dbReference type="EMBL" id="CAH7687383.1"/>
    </source>
</evidence>
<name>A0AAV0BJH3_PHAPC</name>
<dbReference type="InterPro" id="IPR055323">
    <property type="entry name" value="C57A10.07/YOR238W"/>
</dbReference>
<reference evidence="1" key="1">
    <citation type="submission" date="2022-06" db="EMBL/GenBank/DDBJ databases">
        <authorList>
            <consortium name="SYNGENTA / RWTH Aachen University"/>
        </authorList>
    </citation>
    <scope>NUCLEOTIDE SEQUENCE</scope>
</reference>
<protein>
    <submittedName>
        <fullName evidence="1">Uncharacterized protein</fullName>
    </submittedName>
</protein>
<gene>
    <name evidence="1" type="ORF">PPACK8108_LOCUS22164</name>
</gene>
<dbReference type="GO" id="GO:0005737">
    <property type="term" value="C:cytoplasm"/>
    <property type="evidence" value="ECO:0007669"/>
    <property type="project" value="TreeGrafter"/>
</dbReference>
<evidence type="ECO:0000313" key="2">
    <source>
        <dbReference type="Proteomes" id="UP001153365"/>
    </source>
</evidence>
<organism evidence="1 2">
    <name type="scientific">Phakopsora pachyrhizi</name>
    <name type="common">Asian soybean rust disease fungus</name>
    <dbReference type="NCBI Taxonomy" id="170000"/>
    <lineage>
        <taxon>Eukaryota</taxon>
        <taxon>Fungi</taxon>
        <taxon>Dikarya</taxon>
        <taxon>Basidiomycota</taxon>
        <taxon>Pucciniomycotina</taxon>
        <taxon>Pucciniomycetes</taxon>
        <taxon>Pucciniales</taxon>
        <taxon>Phakopsoraceae</taxon>
        <taxon>Phakopsora</taxon>
    </lineage>
</organism>
<keyword evidence="2" id="KW-1185">Reference proteome</keyword>
<dbReference type="PANTHER" id="PTHR28110:SF1">
    <property type="entry name" value="TRANSMEMBRANE PROTEIN"/>
    <property type="match status" value="1"/>
</dbReference>